<proteinExistence type="predicted"/>
<dbReference type="OrthoDB" id="2474611at2"/>
<accession>A0A239Z1G0</accession>
<evidence type="ECO:0000313" key="2">
    <source>
        <dbReference type="Proteomes" id="UP000242084"/>
    </source>
</evidence>
<dbReference type="RefSeq" id="WP_095087413.1">
    <property type="nucleotide sequence ID" value="NZ_BMDM01000002.1"/>
</dbReference>
<protein>
    <submittedName>
        <fullName evidence="1">Hpr(Ser) kinase</fullName>
        <ecNumber evidence="1">2.7.1.-</ecNumber>
    </submittedName>
</protein>
<dbReference type="GO" id="GO:0016301">
    <property type="term" value="F:kinase activity"/>
    <property type="evidence" value="ECO:0007669"/>
    <property type="project" value="UniProtKB-KW"/>
</dbReference>
<dbReference type="SFLD" id="SFLDS00003">
    <property type="entry name" value="Haloacid_Dehalogenase"/>
    <property type="match status" value="1"/>
</dbReference>
<dbReference type="GO" id="GO:0008967">
    <property type="term" value="F:phosphoglycolate phosphatase activity"/>
    <property type="evidence" value="ECO:0007669"/>
    <property type="project" value="TreeGrafter"/>
</dbReference>
<dbReference type="SUPFAM" id="SSF56784">
    <property type="entry name" value="HAD-like"/>
    <property type="match status" value="1"/>
</dbReference>
<keyword evidence="1" id="KW-0418">Kinase</keyword>
<keyword evidence="2" id="KW-1185">Reference proteome</keyword>
<dbReference type="PANTHER" id="PTHR43434:SF1">
    <property type="entry name" value="PHOSPHOGLYCOLATE PHOSPHATASE"/>
    <property type="match status" value="1"/>
</dbReference>
<dbReference type="GO" id="GO:0006281">
    <property type="term" value="P:DNA repair"/>
    <property type="evidence" value="ECO:0007669"/>
    <property type="project" value="TreeGrafter"/>
</dbReference>
<dbReference type="InterPro" id="IPR023214">
    <property type="entry name" value="HAD_sf"/>
</dbReference>
<dbReference type="AlphaFoldDB" id="A0A239Z1G0"/>
<dbReference type="Pfam" id="PF13242">
    <property type="entry name" value="Hydrolase_like"/>
    <property type="match status" value="1"/>
</dbReference>
<organism evidence="1 2">
    <name type="scientific">Mammaliicoccus stepanovicii</name>
    <dbReference type="NCBI Taxonomy" id="643214"/>
    <lineage>
        <taxon>Bacteria</taxon>
        <taxon>Bacillati</taxon>
        <taxon>Bacillota</taxon>
        <taxon>Bacilli</taxon>
        <taxon>Bacillales</taxon>
        <taxon>Staphylococcaceae</taxon>
        <taxon>Mammaliicoccus</taxon>
    </lineage>
</organism>
<dbReference type="InterPro" id="IPR036412">
    <property type="entry name" value="HAD-like_sf"/>
</dbReference>
<dbReference type="PANTHER" id="PTHR43434">
    <property type="entry name" value="PHOSPHOGLYCOLATE PHOSPHATASE"/>
    <property type="match status" value="1"/>
</dbReference>
<sequence length="371" mass="42375">MKQVLFDVDGVFLSEERCFDVSALTVYEFLYSESFLNLNDDLNIKSLSDAEIQNIRNDIFMNDSILNKLKSLGLNSNWDMLFIVLSTHIIELFKNSEINGIDMSNNHFTEQTVKVWSAQLEDLTLNYETPLKFLSQAKSGKANIYQDLIAYAAEELNIDDASIFDLKSNLWDMAQELYQEWYLGYELYKDVEHKMPRTDFKNGFIKDEVVLADINEVTLLLEDLKHAGYQIGIATGRPRTETLVPFETIGWLNQFDALHIGTASEVLKAETTYPNHKPLGKPNPFSYLIAYYGNDPEQYLKYINEQENIFSEEEVYIVGDSLADLLSAKKTGATFIGTLTGLKGKEARSELESYDADHIVDNVLDVRKILL</sequence>
<dbReference type="EC" id="2.7.1.-" evidence="1"/>
<keyword evidence="1" id="KW-0808">Transferase</keyword>
<dbReference type="SFLD" id="SFLDG01129">
    <property type="entry name" value="C1.5:_HAD__Beta-PGM__Phosphata"/>
    <property type="match status" value="1"/>
</dbReference>
<name>A0A239Z1G0_9STAP</name>
<gene>
    <name evidence="1" type="ORF">SAMEA4384403_01019</name>
</gene>
<dbReference type="EMBL" id="LT906462">
    <property type="protein sequence ID" value="SNV64344.1"/>
    <property type="molecule type" value="Genomic_DNA"/>
</dbReference>
<dbReference type="KEGG" id="sste:SAMEA4384403_1019"/>
<evidence type="ECO:0000313" key="1">
    <source>
        <dbReference type="EMBL" id="SNV64344.1"/>
    </source>
</evidence>
<dbReference type="Gene3D" id="3.40.50.1000">
    <property type="entry name" value="HAD superfamily/HAD-like"/>
    <property type="match status" value="1"/>
</dbReference>
<dbReference type="InterPro" id="IPR050155">
    <property type="entry name" value="HAD-like_hydrolase_sf"/>
</dbReference>
<reference evidence="1 2" key="1">
    <citation type="submission" date="2017-06" db="EMBL/GenBank/DDBJ databases">
        <authorList>
            <consortium name="Pathogen Informatics"/>
        </authorList>
    </citation>
    <scope>NUCLEOTIDE SEQUENCE [LARGE SCALE GENOMIC DNA]</scope>
    <source>
        <strain evidence="1 2">NCTC13839</strain>
    </source>
</reference>
<dbReference type="Proteomes" id="UP000242084">
    <property type="component" value="Chromosome 1"/>
</dbReference>